<dbReference type="Proteomes" id="UP000562929">
    <property type="component" value="Unassembled WGS sequence"/>
</dbReference>
<comment type="caution">
    <text evidence="3">The sequence shown here is derived from an EMBL/GenBank/DDBJ whole genome shotgun (WGS) entry which is preliminary data.</text>
</comment>
<reference evidence="3 4" key="1">
    <citation type="journal article" date="2020" name="G3 (Bethesda)">
        <title>Genetic Underpinnings of Host Manipulation by Ophiocordyceps as Revealed by Comparative Transcriptomics.</title>
        <authorList>
            <person name="Will I."/>
            <person name="Das B."/>
            <person name="Trinh T."/>
            <person name="Brachmann A."/>
            <person name="Ohm R.A."/>
            <person name="de Bekker C."/>
        </authorList>
    </citation>
    <scope>NUCLEOTIDE SEQUENCE [LARGE SCALE GENOMIC DNA]</scope>
    <source>
        <strain evidence="3 4">EC05</strain>
    </source>
</reference>
<feature type="compositionally biased region" description="Polar residues" evidence="1">
    <location>
        <begin position="116"/>
        <end position="135"/>
    </location>
</feature>
<organism evidence="3 4">
    <name type="scientific">Ophiocordyceps camponoti-floridani</name>
    <dbReference type="NCBI Taxonomy" id="2030778"/>
    <lineage>
        <taxon>Eukaryota</taxon>
        <taxon>Fungi</taxon>
        <taxon>Dikarya</taxon>
        <taxon>Ascomycota</taxon>
        <taxon>Pezizomycotina</taxon>
        <taxon>Sordariomycetes</taxon>
        <taxon>Hypocreomycetidae</taxon>
        <taxon>Hypocreales</taxon>
        <taxon>Ophiocordycipitaceae</taxon>
        <taxon>Ophiocordyceps</taxon>
    </lineage>
</organism>
<feature type="compositionally biased region" description="Polar residues" evidence="1">
    <location>
        <begin position="450"/>
        <end position="465"/>
    </location>
</feature>
<dbReference type="Pfam" id="PF25545">
    <property type="entry name" value="DUF7924"/>
    <property type="match status" value="1"/>
</dbReference>
<feature type="region of interest" description="Disordered" evidence="1">
    <location>
        <begin position="426"/>
        <end position="465"/>
    </location>
</feature>
<dbReference type="AlphaFoldDB" id="A0A8H4QDF1"/>
<dbReference type="OrthoDB" id="5426775at2759"/>
<evidence type="ECO:0000256" key="1">
    <source>
        <dbReference type="SAM" id="MobiDB-lite"/>
    </source>
</evidence>
<feature type="region of interest" description="Disordered" evidence="1">
    <location>
        <begin position="104"/>
        <end position="135"/>
    </location>
</feature>
<gene>
    <name evidence="3" type="ORF">GQ602_001055</name>
</gene>
<keyword evidence="4" id="KW-1185">Reference proteome</keyword>
<proteinExistence type="predicted"/>
<feature type="domain" description="DUF7924" evidence="2">
    <location>
        <begin position="190"/>
        <end position="416"/>
    </location>
</feature>
<protein>
    <recommendedName>
        <fullName evidence="2">DUF7924 domain-containing protein</fullName>
    </recommendedName>
</protein>
<dbReference type="PANTHER" id="PTHR42470">
    <property type="entry name" value="VAST DOMAIN-CONTAINING PROTEIN"/>
    <property type="match status" value="1"/>
</dbReference>
<dbReference type="InterPro" id="IPR057684">
    <property type="entry name" value="DUF7924"/>
</dbReference>
<feature type="region of interest" description="Disordered" evidence="1">
    <location>
        <begin position="68"/>
        <end position="91"/>
    </location>
</feature>
<dbReference type="EMBL" id="JAACLJ010000001">
    <property type="protein sequence ID" value="KAF4595442.1"/>
    <property type="molecule type" value="Genomic_DNA"/>
</dbReference>
<accession>A0A8H4QDF1</accession>
<name>A0A8H4QDF1_9HYPO</name>
<evidence type="ECO:0000259" key="2">
    <source>
        <dbReference type="Pfam" id="PF25545"/>
    </source>
</evidence>
<sequence length="465" mass="52125">MPLNLAQAKAQDFHEASWKAITPVRTYKSNHLSLLKDPIEPTNRPESLQSFVFEWLESVGSDRQKRRRLSASHIHRPNDDPVVRNPKSDPGMAYRLTSGTEYRRDADGIPVPLAPSSVTSRSYQYQNRTSATSSTVRRPVYRQHNLQLNNVSFNVPSAPLRNHVSSHVGSLLASRNSVPLSTTELNDTMRHLQNLTEGCDEQEVSKFLDYSVFAYSKTHRTQETSPGLERAVDAPISRHLVPANRESPYRISQPKPDMLYGYSGNAGQAFTQPQLLAQTKIHDNPDYAVATSRGLRFPFLAIEIKSSCSGGSLWVAANQCAGASAACLNAVNQLNIALEACQSAHRVDDVSYAIAVDEKMAEIYISWIEDGAQYRLQEVDSFLLSRPREFQDFRCRVRYILDWGRDTRLRQIRDALDIILEENRKAASAAAKNRRRSGSPEVSGKRRKSSSSLHGENSRSGRSRA</sequence>
<dbReference type="PANTHER" id="PTHR42470:SF1">
    <property type="entry name" value="VAST DOMAIN-CONTAINING PROTEIN"/>
    <property type="match status" value="1"/>
</dbReference>
<evidence type="ECO:0000313" key="4">
    <source>
        <dbReference type="Proteomes" id="UP000562929"/>
    </source>
</evidence>
<evidence type="ECO:0000313" key="3">
    <source>
        <dbReference type="EMBL" id="KAF4595442.1"/>
    </source>
</evidence>